<reference evidence="11 12" key="1">
    <citation type="submission" date="2020-04" db="EMBL/GenBank/DDBJ databases">
        <authorList>
            <person name="Klaysubun C."/>
            <person name="Duangmal K."/>
            <person name="Lipun K."/>
        </authorList>
    </citation>
    <scope>NUCLEOTIDE SEQUENCE [LARGE SCALE GENOMIC DNA]</scope>
    <source>
        <strain evidence="11 12">DSM 45300</strain>
    </source>
</reference>
<dbReference type="SUPFAM" id="SSF81593">
    <property type="entry name" value="Nucleotidyltransferase substrate binding subunit/domain"/>
    <property type="match status" value="2"/>
</dbReference>
<comment type="caution">
    <text evidence="11">The sequence shown here is derived from an EMBL/GenBank/DDBJ whole genome shotgun (WGS) entry which is preliminary data.</text>
</comment>
<keyword evidence="3 7" id="KW-0547">Nucleotide-binding</keyword>
<dbReference type="InterPro" id="IPR043519">
    <property type="entry name" value="NT_sf"/>
</dbReference>
<comment type="catalytic activity">
    <reaction evidence="7">
        <text>[glutamine synthetase]-O(4)-(5'-adenylyl)-L-tyrosine + phosphate = [glutamine synthetase]-L-tyrosine + ADP</text>
        <dbReference type="Rhea" id="RHEA:43716"/>
        <dbReference type="Rhea" id="RHEA-COMP:10660"/>
        <dbReference type="Rhea" id="RHEA-COMP:10661"/>
        <dbReference type="ChEBI" id="CHEBI:43474"/>
        <dbReference type="ChEBI" id="CHEBI:46858"/>
        <dbReference type="ChEBI" id="CHEBI:83624"/>
        <dbReference type="ChEBI" id="CHEBI:456216"/>
        <dbReference type="EC" id="2.7.7.89"/>
    </reaction>
</comment>
<comment type="cofactor">
    <cofactor evidence="7">
        <name>Mg(2+)</name>
        <dbReference type="ChEBI" id="CHEBI:18420"/>
    </cofactor>
</comment>
<dbReference type="InterPro" id="IPR005190">
    <property type="entry name" value="GlnE_rpt_dom"/>
</dbReference>
<dbReference type="EMBL" id="JAAXKZ010000003">
    <property type="protein sequence ID" value="NMH90345.1"/>
    <property type="molecule type" value="Genomic_DNA"/>
</dbReference>
<comment type="function">
    <text evidence="7">Involved in the regulation of glutamine synthetase GlnA, a key enzyme in the process to assimilate ammonia. When cellular nitrogen levels are high, the C-terminal adenylyl transferase (AT) inactivates GlnA by covalent transfer of an adenylyl group from ATP to specific tyrosine residue of GlnA, thus reducing its activity. Conversely, when nitrogen levels are low, the N-terminal adenylyl removase (AR) activates GlnA by removing the adenylyl group by phosphorolysis, increasing its activity. The regulatory region of GlnE binds the signal transduction protein PII (GlnB) which indicates the nitrogen status of the cell.</text>
</comment>
<dbReference type="InterPro" id="IPR023057">
    <property type="entry name" value="GlnE"/>
</dbReference>
<protein>
    <recommendedName>
        <fullName evidence="7">Bifunctional glutamine synthetase adenylyltransferase/adenylyl-removing enzyme</fullName>
    </recommendedName>
    <alternativeName>
        <fullName evidence="7">ATP:glutamine synthetase adenylyltransferase</fullName>
    </alternativeName>
    <alternativeName>
        <fullName evidence="7">ATase</fullName>
    </alternativeName>
    <domain>
        <recommendedName>
            <fullName evidence="7">Glutamine synthetase adenylyl-L-tyrosine phosphorylase</fullName>
            <ecNumber evidence="7">2.7.7.89</ecNumber>
        </recommendedName>
        <alternativeName>
            <fullName evidence="7">Adenylyl removase</fullName>
            <shortName evidence="7">AR</shortName>
            <shortName evidence="7">AT-N</shortName>
        </alternativeName>
    </domain>
    <domain>
        <recommendedName>
            <fullName evidence="7">Glutamine synthetase adenylyl transferase</fullName>
            <ecNumber evidence="7">2.7.7.42</ecNumber>
        </recommendedName>
        <alternativeName>
            <fullName evidence="7">Adenylyl transferase</fullName>
            <shortName evidence="7">AT</shortName>
            <shortName evidence="7">AT-C</shortName>
        </alternativeName>
    </domain>
</protein>
<dbReference type="PANTHER" id="PTHR30621:SF0">
    <property type="entry name" value="BIFUNCTIONAL GLUTAMINE SYNTHETASE ADENYLYLTRANSFERASE_ADENYLYL-REMOVING ENZYME"/>
    <property type="match status" value="1"/>
</dbReference>
<feature type="domain" description="PII-uridylyltransferase/Glutamine-synthetase adenylyltransferase" evidence="10">
    <location>
        <begin position="891"/>
        <end position="1033"/>
    </location>
</feature>
<evidence type="ECO:0000256" key="6">
    <source>
        <dbReference type="ARBA" id="ARBA00023268"/>
    </source>
</evidence>
<dbReference type="EC" id="2.7.7.42" evidence="7"/>
<feature type="domain" description="Glutamate-ammonia ligase adenylyltransferase repeated" evidence="9">
    <location>
        <begin position="110"/>
        <end position="354"/>
    </location>
</feature>
<dbReference type="Gene3D" id="1.20.120.330">
    <property type="entry name" value="Nucleotidyltransferases domain 2"/>
    <property type="match status" value="2"/>
</dbReference>
<comment type="catalytic activity">
    <reaction evidence="7">
        <text>[glutamine synthetase]-L-tyrosine + ATP = [glutamine synthetase]-O(4)-(5'-adenylyl)-L-tyrosine + diphosphate</text>
        <dbReference type="Rhea" id="RHEA:18589"/>
        <dbReference type="Rhea" id="RHEA-COMP:10660"/>
        <dbReference type="Rhea" id="RHEA-COMP:10661"/>
        <dbReference type="ChEBI" id="CHEBI:30616"/>
        <dbReference type="ChEBI" id="CHEBI:33019"/>
        <dbReference type="ChEBI" id="CHEBI:46858"/>
        <dbReference type="ChEBI" id="CHEBI:83624"/>
        <dbReference type="EC" id="2.7.7.42"/>
    </reaction>
</comment>
<name>A0A848DCN0_9PSEU</name>
<dbReference type="GO" id="GO:0008882">
    <property type="term" value="F:[glutamate-ammonia-ligase] adenylyltransferase activity"/>
    <property type="evidence" value="ECO:0007669"/>
    <property type="project" value="UniProtKB-UniRule"/>
</dbReference>
<dbReference type="PANTHER" id="PTHR30621">
    <property type="entry name" value="GLUTAMINE SYNTHETASE ADENYLYLTRANSFERASE"/>
    <property type="match status" value="1"/>
</dbReference>
<accession>A0A848DCN0</accession>
<evidence type="ECO:0000256" key="5">
    <source>
        <dbReference type="ARBA" id="ARBA00022842"/>
    </source>
</evidence>
<evidence type="ECO:0000256" key="4">
    <source>
        <dbReference type="ARBA" id="ARBA00022840"/>
    </source>
</evidence>
<evidence type="ECO:0000313" key="12">
    <source>
        <dbReference type="Proteomes" id="UP000586918"/>
    </source>
</evidence>
<dbReference type="GO" id="GO:0005524">
    <property type="term" value="F:ATP binding"/>
    <property type="evidence" value="ECO:0007669"/>
    <property type="project" value="UniProtKB-UniRule"/>
</dbReference>
<dbReference type="SUPFAM" id="SSF81301">
    <property type="entry name" value="Nucleotidyltransferase"/>
    <property type="match status" value="2"/>
</dbReference>
<dbReference type="GO" id="GO:0005829">
    <property type="term" value="C:cytosol"/>
    <property type="evidence" value="ECO:0007669"/>
    <property type="project" value="TreeGrafter"/>
</dbReference>
<keyword evidence="2 7" id="KW-0548">Nucleotidyltransferase</keyword>
<dbReference type="AlphaFoldDB" id="A0A848DCN0"/>
<sequence>MRRAGRPCRAPTEARPGADTAGSTTVTERRTGASLARLGLTEAWAEATLIELGWWARDKPVDDAAPIMWALARSPDPDLALRSVERLAQAAPDWRDLDAALRTDEGLRGRLFALLGSSTALGDHLITNPEQWHQLTDGPDRSNPPPDLARRTANLMRAVGADPDAPPAGSPGGARAALTGGEAVTALRTAYRNEVLGLAAADLAAVGEPSLPVMELDDVAAQLADLATAALRAALAVAVAEVDPEGEAADARLAVIAMGKTGGHELNYVSDVDVIFVAEPADATATKLAGRMMRIAGEACFEIDANLRPEGRQGALVRTLDAHLSYYKRWAKTWEFQALLKARPAAGDPDLGRAYADAVAPLVWNAADREDFVADVQAMRRRVEDHVRPEIAERELKLGRGGLRDVEFAVQLLQLVHGRTDEALRSPSTLEALAALADRGYVAREDGANLAASYRFLRLLEHRLQLQRMRRTHLLPAEDDTDALRWLARAARLRSDGRRDVVGVLLAEWGRNARRVRRLHEKLFYRPLLSAVSRLPADAARLSESAAKARLGALGWASPEGALNHLRALTGGVSRAAAIQQTLLPVLLDELANSPDPDRGLLAYRRVSEALANTPWYLRLLRDEGAVAQRLMRLLGTSALVPDLLVRAPEVLRMLASPVAGQADELTRDPAEVAASLRTTVARQSDLAGAAASARSLRRHELLRVACADLLGLLPVERVCEALSSVWVAVLQATLERAEKSLATGGPPPARIAVIGMGRLGGAELGYGSDADVLFVCEPAGDASDTEAVKYATMVAETVRRQLGTPSPDPALVVDADLRPEGRSGALVRTLGSYREYYARWAEVWEAQALLRARPVAGDADLGRRFIEMVDPIRYPADGLSPAAVTEIRRIKARVDAERLPRGADRSTHTKLGHGGLADVEWTVQLLQLQHAGDNPELRTTSTLEGLREAAEAGLLSAEDASELAAGWSMATRARNAVMLVKGKPGDQLPRSGRDLAAVASALGYPAGDDPGIFLDEYRRTTRRARAVVERVFYGW</sequence>
<dbReference type="GO" id="GO:0047388">
    <property type="term" value="F:[glutamine synthetase]-adenylyl-L-tyrosine phosphorylase activity"/>
    <property type="evidence" value="ECO:0007669"/>
    <property type="project" value="UniProtKB-EC"/>
</dbReference>
<dbReference type="GO" id="GO:0000287">
    <property type="term" value="F:magnesium ion binding"/>
    <property type="evidence" value="ECO:0007669"/>
    <property type="project" value="UniProtKB-UniRule"/>
</dbReference>
<organism evidence="11 12">
    <name type="scientific">Pseudonocardia bannensis</name>
    <dbReference type="NCBI Taxonomy" id="630973"/>
    <lineage>
        <taxon>Bacteria</taxon>
        <taxon>Bacillati</taxon>
        <taxon>Actinomycetota</taxon>
        <taxon>Actinomycetes</taxon>
        <taxon>Pseudonocardiales</taxon>
        <taxon>Pseudonocardiaceae</taxon>
        <taxon>Pseudonocardia</taxon>
    </lineage>
</organism>
<keyword evidence="4 7" id="KW-0067">ATP-binding</keyword>
<dbReference type="Pfam" id="PF03710">
    <property type="entry name" value="GlnE"/>
    <property type="match status" value="2"/>
</dbReference>
<keyword evidence="6 7" id="KW-0511">Multifunctional enzyme</keyword>
<evidence type="ECO:0000256" key="7">
    <source>
        <dbReference type="HAMAP-Rule" id="MF_00802"/>
    </source>
</evidence>
<dbReference type="Gene3D" id="3.30.460.10">
    <property type="entry name" value="Beta Polymerase, domain 2"/>
    <property type="match status" value="2"/>
</dbReference>
<keyword evidence="5 7" id="KW-0460">Magnesium</keyword>
<dbReference type="HAMAP" id="MF_00802">
    <property type="entry name" value="GlnE"/>
    <property type="match status" value="1"/>
</dbReference>
<dbReference type="GO" id="GO:0000820">
    <property type="term" value="P:regulation of glutamine family amino acid metabolic process"/>
    <property type="evidence" value="ECO:0007669"/>
    <property type="project" value="UniProtKB-UniRule"/>
</dbReference>
<proteinExistence type="inferred from homology"/>
<evidence type="ECO:0000256" key="1">
    <source>
        <dbReference type="ARBA" id="ARBA00022679"/>
    </source>
</evidence>
<dbReference type="CDD" id="cd05401">
    <property type="entry name" value="NT_GlnE_GlnD_like"/>
    <property type="match status" value="2"/>
</dbReference>
<dbReference type="Gene3D" id="1.20.120.1510">
    <property type="match status" value="1"/>
</dbReference>
<evidence type="ECO:0000256" key="8">
    <source>
        <dbReference type="SAM" id="MobiDB-lite"/>
    </source>
</evidence>
<dbReference type="NCBIfam" id="NF010707">
    <property type="entry name" value="PRK14109.1"/>
    <property type="match status" value="1"/>
</dbReference>
<dbReference type="Pfam" id="PF08335">
    <property type="entry name" value="GlnD_UR_UTase"/>
    <property type="match status" value="2"/>
</dbReference>
<dbReference type="InterPro" id="IPR013546">
    <property type="entry name" value="PII_UdlTrfase/GS_AdlTrfase"/>
</dbReference>
<keyword evidence="1 7" id="KW-0808">Transferase</keyword>
<feature type="region of interest" description="Adenylyl transferase" evidence="7">
    <location>
        <begin position="536"/>
        <end position="1036"/>
    </location>
</feature>
<evidence type="ECO:0000256" key="2">
    <source>
        <dbReference type="ARBA" id="ARBA00022695"/>
    </source>
</evidence>
<feature type="domain" description="Glutamate-ammonia ligase adenylyltransferase repeated" evidence="9">
    <location>
        <begin position="629"/>
        <end position="867"/>
    </location>
</feature>
<feature type="domain" description="PII-uridylyltransferase/Glutamine-synthetase adenylyltransferase" evidence="10">
    <location>
        <begin position="379"/>
        <end position="524"/>
    </location>
</feature>
<feature type="region of interest" description="Adenylyl removase" evidence="7">
    <location>
        <begin position="1"/>
        <end position="528"/>
    </location>
</feature>
<gene>
    <name evidence="7" type="primary">glnE</name>
    <name evidence="11" type="ORF">HF519_01785</name>
</gene>
<evidence type="ECO:0000313" key="11">
    <source>
        <dbReference type="EMBL" id="NMH90345.1"/>
    </source>
</evidence>
<dbReference type="EC" id="2.7.7.89" evidence="7"/>
<evidence type="ECO:0000259" key="10">
    <source>
        <dbReference type="Pfam" id="PF08335"/>
    </source>
</evidence>
<dbReference type="Proteomes" id="UP000586918">
    <property type="component" value="Unassembled WGS sequence"/>
</dbReference>
<keyword evidence="12" id="KW-1185">Reference proteome</keyword>
<comment type="similarity">
    <text evidence="7">Belongs to the GlnE family.</text>
</comment>
<evidence type="ECO:0000259" key="9">
    <source>
        <dbReference type="Pfam" id="PF03710"/>
    </source>
</evidence>
<feature type="region of interest" description="Disordered" evidence="8">
    <location>
        <begin position="1"/>
        <end position="27"/>
    </location>
</feature>
<evidence type="ECO:0000256" key="3">
    <source>
        <dbReference type="ARBA" id="ARBA00022741"/>
    </source>
</evidence>